<accession>A0ABR5K6Z8</accession>
<keyword evidence="2" id="KW-1185">Reference proteome</keyword>
<evidence type="ECO:0000313" key="1">
    <source>
        <dbReference type="EMBL" id="KOY60189.1"/>
    </source>
</evidence>
<comment type="caution">
    <text evidence="1">The sequence shown here is derived from an EMBL/GenBank/DDBJ whole genome shotgun (WGS) entry which is preliminary data.</text>
</comment>
<sequence>MNNKNYVFSASNKAFYPLSLQQDYIETGSWP</sequence>
<proteinExistence type="predicted"/>
<dbReference type="EMBL" id="LJCS01000130">
    <property type="protein sequence ID" value="KOY60189.1"/>
    <property type="molecule type" value="Genomic_DNA"/>
</dbReference>
<protein>
    <submittedName>
        <fullName evidence="1">Phage tail protein</fullName>
    </submittedName>
</protein>
<reference evidence="1 2" key="1">
    <citation type="submission" date="2015-09" db="EMBL/GenBank/DDBJ databases">
        <title>Draft genome sequence and assembly of Photorhabdus sp. VMG, a bacterial symbiont associated with Heterorhabditis zealandica.</title>
        <authorList>
            <person name="Naidoo S."/>
            <person name="Featherston J."/>
            <person name="Mothupi B."/>
            <person name="Gray V.M."/>
        </authorList>
    </citation>
    <scope>NUCLEOTIDE SEQUENCE [LARGE SCALE GENOMIC DNA]</scope>
    <source>
        <strain evidence="1 2">VMG</strain>
    </source>
</reference>
<name>A0ABR5K6Z8_9GAMM</name>
<feature type="non-terminal residue" evidence="1">
    <location>
        <position position="31"/>
    </location>
</feature>
<evidence type="ECO:0000313" key="2">
    <source>
        <dbReference type="Proteomes" id="UP000037727"/>
    </source>
</evidence>
<organism evidence="1 2">
    <name type="scientific">Photorhabdus heterorhabditis</name>
    <dbReference type="NCBI Taxonomy" id="880156"/>
    <lineage>
        <taxon>Bacteria</taxon>
        <taxon>Pseudomonadati</taxon>
        <taxon>Pseudomonadota</taxon>
        <taxon>Gammaproteobacteria</taxon>
        <taxon>Enterobacterales</taxon>
        <taxon>Morganellaceae</taxon>
        <taxon>Photorhabdus</taxon>
    </lineage>
</organism>
<dbReference type="Proteomes" id="UP000037727">
    <property type="component" value="Unassembled WGS sequence"/>
</dbReference>
<gene>
    <name evidence="1" type="ORF">AM629_20800</name>
</gene>